<evidence type="ECO:0000313" key="10">
    <source>
        <dbReference type="Proteomes" id="UP001172673"/>
    </source>
</evidence>
<feature type="compositionally biased region" description="Basic residues" evidence="6">
    <location>
        <begin position="54"/>
        <end position="65"/>
    </location>
</feature>
<sequence length="431" mass="45266">MHYPLFSLVTILAVSSAASIPSSGHGSILKRGADLFSVSSNTLPLKQLAGSPSSRRRSHLNRRTSKSSGNASLAFLQESEEFAVEAVVGKQTFLLMVDTGSSEMWVAGAGFQCEDTKGNNVSLSQCHLANLYSRSSTFEPVPTETLFTSYAANDALFGYVGNELVSLGGIEVIQKIGVATHGFWELASGVSGMVGLAFPSASGIFDGAAPTDLTIPGNSTNLVIHNPLFFNMIASGQLPSNVFTMILDRSAIGSSLTLGGIPAEYARAKFATTAIFPTLSPIKGEETMTNYLYNFEVSGVSVEGKKNTTSFHAIADSGAKAIVMDSAVALAALKAFSPPGQVSKEYGFIVNCSAAGPQLDFTIGGTTFTLDPADLILSTPVEEGICVSAIQPNDGLGGLNLFGNPFLRSLVTVYDVGSNRMHFTAKHKTSK</sequence>
<keyword evidence="10" id="KW-1185">Reference proteome</keyword>
<dbReference type="PANTHER" id="PTHR47966:SF47">
    <property type="entry name" value="ENDOPEPTIDASE, PUTATIVE (AFU_ORTHOLOGUE AFUA_3G01220)-RELATED"/>
    <property type="match status" value="1"/>
</dbReference>
<dbReference type="PANTHER" id="PTHR47966">
    <property type="entry name" value="BETA-SITE APP-CLEAVING ENZYME, ISOFORM A-RELATED"/>
    <property type="match status" value="1"/>
</dbReference>
<dbReference type="Pfam" id="PF00026">
    <property type="entry name" value="Asp"/>
    <property type="match status" value="1"/>
</dbReference>
<organism evidence="9 10">
    <name type="scientific">Cladophialophora chaetospira</name>
    <dbReference type="NCBI Taxonomy" id="386627"/>
    <lineage>
        <taxon>Eukaryota</taxon>
        <taxon>Fungi</taxon>
        <taxon>Dikarya</taxon>
        <taxon>Ascomycota</taxon>
        <taxon>Pezizomycotina</taxon>
        <taxon>Eurotiomycetes</taxon>
        <taxon>Chaetothyriomycetidae</taxon>
        <taxon>Chaetothyriales</taxon>
        <taxon>Herpotrichiellaceae</taxon>
        <taxon>Cladophialophora</taxon>
    </lineage>
</organism>
<dbReference type="InterPro" id="IPR001969">
    <property type="entry name" value="Aspartic_peptidase_AS"/>
</dbReference>
<feature type="active site" evidence="3">
    <location>
        <position position="316"/>
    </location>
</feature>
<dbReference type="InterPro" id="IPR021109">
    <property type="entry name" value="Peptidase_aspartic_dom_sf"/>
</dbReference>
<dbReference type="GO" id="GO:0000324">
    <property type="term" value="C:fungal-type vacuole"/>
    <property type="evidence" value="ECO:0007669"/>
    <property type="project" value="TreeGrafter"/>
</dbReference>
<dbReference type="PROSITE" id="PS00141">
    <property type="entry name" value="ASP_PROTEASE"/>
    <property type="match status" value="1"/>
</dbReference>
<keyword evidence="5" id="KW-0645">Protease</keyword>
<dbReference type="SUPFAM" id="SSF50630">
    <property type="entry name" value="Acid proteases"/>
    <property type="match status" value="1"/>
</dbReference>
<dbReference type="AlphaFoldDB" id="A0AA38X6H7"/>
<evidence type="ECO:0000259" key="8">
    <source>
        <dbReference type="PROSITE" id="PS51767"/>
    </source>
</evidence>
<feature type="region of interest" description="Disordered" evidence="6">
    <location>
        <begin position="47"/>
        <end position="66"/>
    </location>
</feature>
<gene>
    <name evidence="9" type="ORF">H2200_007571</name>
</gene>
<keyword evidence="2 5" id="KW-0064">Aspartyl protease</keyword>
<dbReference type="CDD" id="cd05471">
    <property type="entry name" value="pepsin_like"/>
    <property type="match status" value="1"/>
</dbReference>
<dbReference type="Proteomes" id="UP001172673">
    <property type="component" value="Unassembled WGS sequence"/>
</dbReference>
<dbReference type="EMBL" id="JAPDRK010000011">
    <property type="protein sequence ID" value="KAJ9607493.1"/>
    <property type="molecule type" value="Genomic_DNA"/>
</dbReference>
<feature type="signal peptide" evidence="7">
    <location>
        <begin position="1"/>
        <end position="17"/>
    </location>
</feature>
<dbReference type="InterPro" id="IPR033121">
    <property type="entry name" value="PEPTIDASE_A1"/>
</dbReference>
<evidence type="ECO:0000256" key="5">
    <source>
        <dbReference type="RuleBase" id="RU000454"/>
    </source>
</evidence>
<feature type="domain" description="Peptidase A1" evidence="8">
    <location>
        <begin position="82"/>
        <end position="424"/>
    </location>
</feature>
<accession>A0AA38X6H7</accession>
<evidence type="ECO:0000313" key="9">
    <source>
        <dbReference type="EMBL" id="KAJ9607493.1"/>
    </source>
</evidence>
<feature type="active site" evidence="3">
    <location>
        <position position="98"/>
    </location>
</feature>
<dbReference type="Gene3D" id="2.40.70.10">
    <property type="entry name" value="Acid Proteases"/>
    <property type="match status" value="2"/>
</dbReference>
<name>A0AA38X6H7_9EURO</name>
<evidence type="ECO:0000256" key="4">
    <source>
        <dbReference type="PIRSR" id="PIRSR601461-2"/>
    </source>
</evidence>
<comment type="caution">
    <text evidence="9">The sequence shown here is derived from an EMBL/GenBank/DDBJ whole genome shotgun (WGS) entry which is preliminary data.</text>
</comment>
<dbReference type="GO" id="GO:0006508">
    <property type="term" value="P:proteolysis"/>
    <property type="evidence" value="ECO:0007669"/>
    <property type="project" value="UniProtKB-KW"/>
</dbReference>
<evidence type="ECO:0000256" key="6">
    <source>
        <dbReference type="SAM" id="MobiDB-lite"/>
    </source>
</evidence>
<evidence type="ECO:0000256" key="7">
    <source>
        <dbReference type="SAM" id="SignalP"/>
    </source>
</evidence>
<dbReference type="GO" id="GO:0004190">
    <property type="term" value="F:aspartic-type endopeptidase activity"/>
    <property type="evidence" value="ECO:0007669"/>
    <property type="project" value="UniProtKB-KW"/>
</dbReference>
<comment type="similarity">
    <text evidence="1 5">Belongs to the peptidase A1 family.</text>
</comment>
<feature type="chain" id="PRO_5041426697" description="Peptidase A1 domain-containing protein" evidence="7">
    <location>
        <begin position="18"/>
        <end position="431"/>
    </location>
</feature>
<proteinExistence type="inferred from homology"/>
<dbReference type="InterPro" id="IPR034164">
    <property type="entry name" value="Pepsin-like_dom"/>
</dbReference>
<evidence type="ECO:0000256" key="3">
    <source>
        <dbReference type="PIRSR" id="PIRSR601461-1"/>
    </source>
</evidence>
<dbReference type="InterPro" id="IPR001461">
    <property type="entry name" value="Aspartic_peptidase_A1"/>
</dbReference>
<keyword evidence="5" id="KW-0378">Hydrolase</keyword>
<keyword evidence="4" id="KW-1015">Disulfide bond</keyword>
<dbReference type="PROSITE" id="PS51767">
    <property type="entry name" value="PEPTIDASE_A1"/>
    <property type="match status" value="1"/>
</dbReference>
<keyword evidence="7" id="KW-0732">Signal</keyword>
<protein>
    <recommendedName>
        <fullName evidence="8">Peptidase A1 domain-containing protein</fullName>
    </recommendedName>
</protein>
<reference evidence="9" key="1">
    <citation type="submission" date="2022-10" db="EMBL/GenBank/DDBJ databases">
        <title>Culturing micro-colonial fungi from biological soil crusts in the Mojave desert and describing Neophaeococcomyces mojavensis, and introducing the new genera and species Taxawa tesnikishii.</title>
        <authorList>
            <person name="Kurbessoian T."/>
            <person name="Stajich J.E."/>
        </authorList>
    </citation>
    <scope>NUCLEOTIDE SEQUENCE</scope>
    <source>
        <strain evidence="9">TK_41</strain>
    </source>
</reference>
<dbReference type="PRINTS" id="PR00792">
    <property type="entry name" value="PEPSIN"/>
</dbReference>
<feature type="disulfide bond" evidence="4">
    <location>
        <begin position="352"/>
        <end position="386"/>
    </location>
</feature>
<evidence type="ECO:0000256" key="1">
    <source>
        <dbReference type="ARBA" id="ARBA00007447"/>
    </source>
</evidence>
<evidence type="ECO:0000256" key="2">
    <source>
        <dbReference type="ARBA" id="ARBA00022750"/>
    </source>
</evidence>